<gene>
    <name evidence="1" type="ORF">BAUCODRAFT_77254</name>
</gene>
<dbReference type="RefSeq" id="XP_007679955.1">
    <property type="nucleotide sequence ID" value="XM_007681765.1"/>
</dbReference>
<reference evidence="1 2" key="1">
    <citation type="journal article" date="2012" name="PLoS Pathog.">
        <title>Diverse lifestyles and strategies of plant pathogenesis encoded in the genomes of eighteen Dothideomycetes fungi.</title>
        <authorList>
            <person name="Ohm R.A."/>
            <person name="Feau N."/>
            <person name="Henrissat B."/>
            <person name="Schoch C.L."/>
            <person name="Horwitz B.A."/>
            <person name="Barry K.W."/>
            <person name="Condon B.J."/>
            <person name="Copeland A.C."/>
            <person name="Dhillon B."/>
            <person name="Glaser F."/>
            <person name="Hesse C.N."/>
            <person name="Kosti I."/>
            <person name="LaButti K."/>
            <person name="Lindquist E.A."/>
            <person name="Lucas S."/>
            <person name="Salamov A.A."/>
            <person name="Bradshaw R.E."/>
            <person name="Ciuffetti L."/>
            <person name="Hamelin R.C."/>
            <person name="Kema G.H.J."/>
            <person name="Lawrence C."/>
            <person name="Scott J.A."/>
            <person name="Spatafora J.W."/>
            <person name="Turgeon B.G."/>
            <person name="de Wit P.J.G.M."/>
            <person name="Zhong S."/>
            <person name="Goodwin S.B."/>
            <person name="Grigoriev I.V."/>
        </authorList>
    </citation>
    <scope>NUCLEOTIDE SEQUENCE [LARGE SCALE GENOMIC DNA]</scope>
    <source>
        <strain evidence="1 2">UAMH 10762</strain>
    </source>
</reference>
<evidence type="ECO:0000313" key="1">
    <source>
        <dbReference type="EMBL" id="EMC92734.1"/>
    </source>
</evidence>
<sequence length="199" mass="22719">MDWYPSGSATVSFPGNDGETHYIHKINTWFIEKRCPLLAMAFEDVRSGSQLHLEALTGTTAYPFLRFLYTGSYALTTASGDCFEDVPTSLLLHVQLYRLGVIFDLAELRTQAYVNVLRQCEFGCSSPDKPIDLCAAIRFVYEHLGSHEKLADAIVNYCVACFLRHRLADNADFRNLAYNLRPFHQALCWNSMQREFENE</sequence>
<dbReference type="OMA" id="EESFVIC"/>
<organism evidence="1 2">
    <name type="scientific">Baudoinia panamericana (strain UAMH 10762)</name>
    <name type="common">Angels' share fungus</name>
    <name type="synonym">Baudoinia compniacensis (strain UAMH 10762)</name>
    <dbReference type="NCBI Taxonomy" id="717646"/>
    <lineage>
        <taxon>Eukaryota</taxon>
        <taxon>Fungi</taxon>
        <taxon>Dikarya</taxon>
        <taxon>Ascomycota</taxon>
        <taxon>Pezizomycotina</taxon>
        <taxon>Dothideomycetes</taxon>
        <taxon>Dothideomycetidae</taxon>
        <taxon>Mycosphaerellales</taxon>
        <taxon>Teratosphaeriaceae</taxon>
        <taxon>Baudoinia</taxon>
    </lineage>
</organism>
<keyword evidence="2" id="KW-1185">Reference proteome</keyword>
<dbReference type="AlphaFoldDB" id="M2N1C2"/>
<feature type="non-terminal residue" evidence="1">
    <location>
        <position position="199"/>
    </location>
</feature>
<accession>M2N1C2</accession>
<protein>
    <recommendedName>
        <fullName evidence="3">BTB domain-containing protein</fullName>
    </recommendedName>
</protein>
<name>M2N1C2_BAUPA</name>
<dbReference type="KEGG" id="bcom:BAUCODRAFT_77254"/>
<dbReference type="EMBL" id="KB445561">
    <property type="protein sequence ID" value="EMC92734.1"/>
    <property type="molecule type" value="Genomic_DNA"/>
</dbReference>
<dbReference type="Proteomes" id="UP000011761">
    <property type="component" value="Unassembled WGS sequence"/>
</dbReference>
<evidence type="ECO:0008006" key="3">
    <source>
        <dbReference type="Google" id="ProtNLM"/>
    </source>
</evidence>
<proteinExistence type="predicted"/>
<dbReference type="eggNOG" id="ENOG502SV9Y">
    <property type="taxonomic scope" value="Eukaryota"/>
</dbReference>
<dbReference type="OrthoDB" id="3945102at2759"/>
<evidence type="ECO:0000313" key="2">
    <source>
        <dbReference type="Proteomes" id="UP000011761"/>
    </source>
</evidence>
<dbReference type="HOGENOM" id="CLU_1375103_0_0_1"/>
<dbReference type="GeneID" id="19117079"/>